<evidence type="ECO:0000313" key="3">
    <source>
        <dbReference type="Proteomes" id="UP000663869"/>
    </source>
</evidence>
<gene>
    <name evidence="1" type="ORF">FME351_LOCUS8327</name>
    <name evidence="2" type="ORF">TSG867_LOCUS25097</name>
</gene>
<reference evidence="1" key="1">
    <citation type="submission" date="2021-02" db="EMBL/GenBank/DDBJ databases">
        <authorList>
            <person name="Nowell W R."/>
        </authorList>
    </citation>
    <scope>NUCLEOTIDE SEQUENCE</scope>
</reference>
<dbReference type="InterPro" id="IPR036322">
    <property type="entry name" value="WD40_repeat_dom_sf"/>
</dbReference>
<comment type="caution">
    <text evidence="1">The sequence shown here is derived from an EMBL/GenBank/DDBJ whole genome shotgun (WGS) entry which is preliminary data.</text>
</comment>
<protein>
    <submittedName>
        <fullName evidence="1">Uncharacterized protein</fullName>
    </submittedName>
</protein>
<accession>A0A817ZIW5</accession>
<dbReference type="Proteomes" id="UP000663862">
    <property type="component" value="Unassembled WGS sequence"/>
</dbReference>
<dbReference type="Proteomes" id="UP000663869">
    <property type="component" value="Unassembled WGS sequence"/>
</dbReference>
<sequence>MIVGHLLQEYPNNYVFEFSSRLLNLFGIKPNITRLIKQFDEQSIHHCSLIVPYCQMRPPGSGLVYSMNKHTVPVVNLDLTPDQTAAISLSDRIVVIDMTSGRTYFDVKLPKLNEPYLNVKTLTNIYQSDERNQTKSNQQLYFLLHSFHHIYFMSAHDDIKFERMSNVGYATVEILNFKRGLCIVTEINSTSVECWDLVRNQLFARIDSIPSPIKNILCIRMYPMIAIVCQDGSIHFYSIMDFNQSSFVHRGSIQIGHDLNLVVISEQTLVYTYECTMPIDFVYIDLKEIYQSKQILFDKDITKTSVSFDIAIEPRPIERIILPDKAKLNIDSSQLNSLLFMATTTSYLYVIHECIDNTNLSYARIDGHFDIVSMHENTRNTVYTARGGIIDIFVWNCVKPEDSLNEKCHHLHTYDLYASIDISSSSVTRIKPVVASTSLFLCSMENGVIHMYQTEQIREAYKKMPPFPRANHVIGDVKLYDTIAVTLGNQRRELITWSYQHSTSIISTRLFSDSLIVNDFIITSNKLYSNMAFVLVIINHCRIEIYSCESLNNEPIFCLDFDSSIRVHSRKNGDFLVLNETGSLCSIVQQLNSDQQHIEFKRTNGAQLKIQCSNLLSTIVTLDSIENLVVFDDNLQSIALWIPTNVLIYIDVNPSQYFTSTRLKYISTEQSQDSIMLHFDNKSLVLCRIELNKSHTNGFIEMIPMHKADLFCVKNNCIAMSDHGQNRIILRNIRLKSSYKEIQMENECEQMCFNESAIYIFTLIKPRILYMHRIDDSQQMAKLFLYDSVSSMRTNSDFVVLAMNDRRLLTLMIADPNDPNVQEKIHALPSRNVLREIQSATIELLQHIEKCVDMDLSDNDTDGDDDDIQIRRTVRRVSAFCFVQDLDERYSSENTTDAANVESEFMKISPKDDSTSVEKKLVRDEFDIEDGNNDIDVQYSDLTTTSAEQQQTLYDLDGIRQKTFEYEQQQLKSIQLANAGKGNLKIINSYPVTSSTCNLF</sequence>
<dbReference type="AlphaFoldDB" id="A0A817ZIW5"/>
<name>A0A817ZIW5_9BILA</name>
<dbReference type="SUPFAM" id="SSF50978">
    <property type="entry name" value="WD40 repeat-like"/>
    <property type="match status" value="1"/>
</dbReference>
<organism evidence="1 3">
    <name type="scientific">Rotaria socialis</name>
    <dbReference type="NCBI Taxonomy" id="392032"/>
    <lineage>
        <taxon>Eukaryota</taxon>
        <taxon>Metazoa</taxon>
        <taxon>Spiralia</taxon>
        <taxon>Gnathifera</taxon>
        <taxon>Rotifera</taxon>
        <taxon>Eurotatoria</taxon>
        <taxon>Bdelloidea</taxon>
        <taxon>Philodinida</taxon>
        <taxon>Philodinidae</taxon>
        <taxon>Rotaria</taxon>
    </lineage>
</organism>
<dbReference type="EMBL" id="CAJOBQ010002392">
    <property type="protein sequence ID" value="CAF4557534.1"/>
    <property type="molecule type" value="Genomic_DNA"/>
</dbReference>
<evidence type="ECO:0000313" key="2">
    <source>
        <dbReference type="EMBL" id="CAF4557534.1"/>
    </source>
</evidence>
<dbReference type="EMBL" id="CAJNYU010000835">
    <property type="protein sequence ID" value="CAF3392966.1"/>
    <property type="molecule type" value="Genomic_DNA"/>
</dbReference>
<proteinExistence type="predicted"/>
<evidence type="ECO:0000313" key="1">
    <source>
        <dbReference type="EMBL" id="CAF3392966.1"/>
    </source>
</evidence>